<dbReference type="OrthoDB" id="2156679at2759"/>
<keyword evidence="4 9" id="KW-0812">Transmembrane</keyword>
<feature type="transmembrane region" description="Helical" evidence="9">
    <location>
        <begin position="148"/>
        <end position="169"/>
    </location>
</feature>
<evidence type="ECO:0000256" key="3">
    <source>
        <dbReference type="ARBA" id="ARBA00022448"/>
    </source>
</evidence>
<comment type="subcellular location">
    <subcellularLocation>
        <location evidence="1">Membrane</location>
        <topology evidence="1">Multi-pass membrane protein</topology>
    </subcellularLocation>
</comment>
<comment type="similarity">
    <text evidence="2">Belongs to the oligopeptide OPT transporter family.</text>
</comment>
<accession>A0A4P9WDM4</accession>
<gene>
    <name evidence="10" type="ORF">BDK51DRAFT_9689</name>
</gene>
<feature type="transmembrane region" description="Helical" evidence="9">
    <location>
        <begin position="29"/>
        <end position="51"/>
    </location>
</feature>
<dbReference type="Pfam" id="PF03169">
    <property type="entry name" value="OPT"/>
    <property type="match status" value="1"/>
</dbReference>
<dbReference type="GO" id="GO:0015031">
    <property type="term" value="P:protein transport"/>
    <property type="evidence" value="ECO:0007669"/>
    <property type="project" value="UniProtKB-KW"/>
</dbReference>
<dbReference type="PANTHER" id="PTHR22601">
    <property type="entry name" value="ISP4 LIKE PROTEIN"/>
    <property type="match status" value="1"/>
</dbReference>
<keyword evidence="8 9" id="KW-0472">Membrane</keyword>
<evidence type="ECO:0000256" key="5">
    <source>
        <dbReference type="ARBA" id="ARBA00022856"/>
    </source>
</evidence>
<keyword evidence="11" id="KW-1185">Reference proteome</keyword>
<keyword evidence="7 9" id="KW-1133">Transmembrane helix</keyword>
<reference evidence="11" key="1">
    <citation type="journal article" date="2018" name="Nat. Microbiol.">
        <title>Leveraging single-cell genomics to expand the fungal tree of life.</title>
        <authorList>
            <person name="Ahrendt S.R."/>
            <person name="Quandt C.A."/>
            <person name="Ciobanu D."/>
            <person name="Clum A."/>
            <person name="Salamov A."/>
            <person name="Andreopoulos B."/>
            <person name="Cheng J.F."/>
            <person name="Woyke T."/>
            <person name="Pelin A."/>
            <person name="Henrissat B."/>
            <person name="Reynolds N.K."/>
            <person name="Benny G.L."/>
            <person name="Smith M.E."/>
            <person name="James T.Y."/>
            <person name="Grigoriev I.V."/>
        </authorList>
    </citation>
    <scope>NUCLEOTIDE SEQUENCE [LARGE SCALE GENOMIC DNA]</scope>
</reference>
<evidence type="ECO:0000256" key="2">
    <source>
        <dbReference type="ARBA" id="ARBA00008807"/>
    </source>
</evidence>
<dbReference type="InterPro" id="IPR004648">
    <property type="entry name" value="Oligpept_transpt"/>
</dbReference>
<protein>
    <submittedName>
        <fullName evidence="10">OPT oligopeptide transporter protein-domain-containing protein</fullName>
    </submittedName>
</protein>
<evidence type="ECO:0000256" key="7">
    <source>
        <dbReference type="ARBA" id="ARBA00022989"/>
    </source>
</evidence>
<sequence length="202" mass="22194">EFPGEQSSVPEVAATIPTSDDPTLPVLTFRFWVIGTVFSIFAAAVAQFMYFRLNTITLNNFSIILMTYPCGVLLAKILPDWRIGFHWPADVIFARGTFIGGSLNPGPYNIKEHTLIVVAASTNNGNAYATDILAIQRLFYGPNQNPNDVGWCAALLLILTTQCVGYGFAGLCRTWLVNPAAMWWPSNVVLGNILHVFHAKSN</sequence>
<organism evidence="10 11">
    <name type="scientific">Blyttiomyces helicus</name>
    <dbReference type="NCBI Taxonomy" id="388810"/>
    <lineage>
        <taxon>Eukaryota</taxon>
        <taxon>Fungi</taxon>
        <taxon>Fungi incertae sedis</taxon>
        <taxon>Chytridiomycota</taxon>
        <taxon>Chytridiomycota incertae sedis</taxon>
        <taxon>Chytridiomycetes</taxon>
        <taxon>Chytridiomycetes incertae sedis</taxon>
        <taxon>Blyttiomyces</taxon>
    </lineage>
</organism>
<evidence type="ECO:0000313" key="11">
    <source>
        <dbReference type="Proteomes" id="UP000269721"/>
    </source>
</evidence>
<evidence type="ECO:0000256" key="8">
    <source>
        <dbReference type="ARBA" id="ARBA00023136"/>
    </source>
</evidence>
<feature type="transmembrane region" description="Helical" evidence="9">
    <location>
        <begin position="58"/>
        <end position="78"/>
    </location>
</feature>
<dbReference type="Proteomes" id="UP000269721">
    <property type="component" value="Unassembled WGS sequence"/>
</dbReference>
<keyword evidence="5" id="KW-0571">Peptide transport</keyword>
<keyword evidence="3" id="KW-0813">Transport</keyword>
<dbReference type="NCBIfam" id="TIGR00728">
    <property type="entry name" value="OPT_sfam"/>
    <property type="match status" value="1"/>
</dbReference>
<dbReference type="EMBL" id="KZ995551">
    <property type="protein sequence ID" value="RKO90452.1"/>
    <property type="molecule type" value="Genomic_DNA"/>
</dbReference>
<dbReference type="GO" id="GO:0016020">
    <property type="term" value="C:membrane"/>
    <property type="evidence" value="ECO:0007669"/>
    <property type="project" value="UniProtKB-SubCell"/>
</dbReference>
<name>A0A4P9WDM4_9FUNG</name>
<evidence type="ECO:0000256" key="6">
    <source>
        <dbReference type="ARBA" id="ARBA00022927"/>
    </source>
</evidence>
<evidence type="ECO:0000256" key="1">
    <source>
        <dbReference type="ARBA" id="ARBA00004141"/>
    </source>
</evidence>
<evidence type="ECO:0000256" key="9">
    <source>
        <dbReference type="SAM" id="Phobius"/>
    </source>
</evidence>
<dbReference type="GO" id="GO:0035673">
    <property type="term" value="F:oligopeptide transmembrane transporter activity"/>
    <property type="evidence" value="ECO:0007669"/>
    <property type="project" value="InterPro"/>
</dbReference>
<dbReference type="InterPro" id="IPR004813">
    <property type="entry name" value="OPT"/>
</dbReference>
<proteinExistence type="inferred from homology"/>
<evidence type="ECO:0000256" key="4">
    <source>
        <dbReference type="ARBA" id="ARBA00022692"/>
    </source>
</evidence>
<feature type="non-terminal residue" evidence="10">
    <location>
        <position position="1"/>
    </location>
</feature>
<evidence type="ECO:0000313" key="10">
    <source>
        <dbReference type="EMBL" id="RKO90452.1"/>
    </source>
</evidence>
<dbReference type="AlphaFoldDB" id="A0A4P9WDM4"/>
<keyword evidence="6" id="KW-0653">Protein transport</keyword>
<feature type="non-terminal residue" evidence="10">
    <location>
        <position position="202"/>
    </location>
</feature>